<comment type="caution">
    <text evidence="1">The sequence shown here is derived from an EMBL/GenBank/DDBJ whole genome shotgun (WGS) entry which is preliminary data.</text>
</comment>
<protein>
    <submittedName>
        <fullName evidence="1">Uncharacterized protein</fullName>
    </submittedName>
</protein>
<name>A0AAV4NK48_CAEEX</name>
<accession>A0AAV4NK48</accession>
<dbReference type="AlphaFoldDB" id="A0AAV4NK48"/>
<evidence type="ECO:0000313" key="1">
    <source>
        <dbReference type="EMBL" id="GIX83864.1"/>
    </source>
</evidence>
<reference evidence="1 2" key="1">
    <citation type="submission" date="2021-06" db="EMBL/GenBank/DDBJ databases">
        <title>Caerostris extrusa draft genome.</title>
        <authorList>
            <person name="Kono N."/>
            <person name="Arakawa K."/>
        </authorList>
    </citation>
    <scope>NUCLEOTIDE SEQUENCE [LARGE SCALE GENOMIC DNA]</scope>
</reference>
<keyword evidence="2" id="KW-1185">Reference proteome</keyword>
<organism evidence="1 2">
    <name type="scientific">Caerostris extrusa</name>
    <name type="common">Bark spider</name>
    <name type="synonym">Caerostris bankana</name>
    <dbReference type="NCBI Taxonomy" id="172846"/>
    <lineage>
        <taxon>Eukaryota</taxon>
        <taxon>Metazoa</taxon>
        <taxon>Ecdysozoa</taxon>
        <taxon>Arthropoda</taxon>
        <taxon>Chelicerata</taxon>
        <taxon>Arachnida</taxon>
        <taxon>Araneae</taxon>
        <taxon>Araneomorphae</taxon>
        <taxon>Entelegynae</taxon>
        <taxon>Araneoidea</taxon>
        <taxon>Araneidae</taxon>
        <taxon>Caerostris</taxon>
    </lineage>
</organism>
<proteinExistence type="predicted"/>
<dbReference type="EMBL" id="BPLR01003376">
    <property type="protein sequence ID" value="GIX83864.1"/>
    <property type="molecule type" value="Genomic_DNA"/>
</dbReference>
<sequence length="93" mass="11119">MERLAPEIFGGKNDSSKSGQMNSFWLDEFMNSIMAKFAPYKLRLFHQKLYMYHVTQNDDSTIQCTRRCLFIAPEDRQYRRKRNNVIYVNIADD</sequence>
<evidence type="ECO:0000313" key="2">
    <source>
        <dbReference type="Proteomes" id="UP001054945"/>
    </source>
</evidence>
<dbReference type="Proteomes" id="UP001054945">
    <property type="component" value="Unassembled WGS sequence"/>
</dbReference>
<gene>
    <name evidence="1" type="ORF">CEXT_774091</name>
</gene>